<dbReference type="AlphaFoldDB" id="A0A5K4F117"/>
<accession>A0A5K4F117</accession>
<protein>
    <recommendedName>
        <fullName evidence="2">Protein KRI1 homolog</fullName>
    </recommendedName>
</protein>
<evidence type="ECO:0000313" key="7">
    <source>
        <dbReference type="WBParaSite" id="Smp_214170.3"/>
    </source>
</evidence>
<evidence type="ECO:0000256" key="3">
    <source>
        <dbReference type="SAM" id="Coils"/>
    </source>
</evidence>
<feature type="region of interest" description="Disordered" evidence="4">
    <location>
        <begin position="546"/>
        <end position="570"/>
    </location>
</feature>
<feature type="compositionally biased region" description="Basic and acidic residues" evidence="4">
    <location>
        <begin position="791"/>
        <end position="800"/>
    </location>
</feature>
<dbReference type="PANTHER" id="PTHR14490">
    <property type="entry name" value="ZINC FINGER, ZZ TYPE"/>
    <property type="match status" value="1"/>
</dbReference>
<evidence type="ECO:0000256" key="1">
    <source>
        <dbReference type="ARBA" id="ARBA00007473"/>
    </source>
</evidence>
<dbReference type="Pfam" id="PF05178">
    <property type="entry name" value="Kri1"/>
    <property type="match status" value="1"/>
</dbReference>
<dbReference type="GO" id="GO:0000447">
    <property type="term" value="P:endonucleolytic cleavage in ITS1 to separate SSU-rRNA from 5.8S rRNA and LSU-rRNA from tricistronic rRNA transcript (SSU-rRNA, 5.8S rRNA, LSU-rRNA)"/>
    <property type="evidence" value="ECO:0007669"/>
    <property type="project" value="TreeGrafter"/>
</dbReference>
<feature type="domain" description="Kri1-like C-terminal" evidence="5">
    <location>
        <begin position="637"/>
        <end position="724"/>
    </location>
</feature>
<dbReference type="GO" id="GO:0030686">
    <property type="term" value="C:90S preribosome"/>
    <property type="evidence" value="ECO:0007669"/>
    <property type="project" value="TreeGrafter"/>
</dbReference>
<feature type="region of interest" description="Disordered" evidence="4">
    <location>
        <begin position="50"/>
        <end position="79"/>
    </location>
</feature>
<dbReference type="InterPro" id="IPR018034">
    <property type="entry name" value="Kri1"/>
</dbReference>
<feature type="compositionally biased region" description="Basic and acidic residues" evidence="4">
    <location>
        <begin position="133"/>
        <end position="143"/>
    </location>
</feature>
<dbReference type="InParanoid" id="A0A5K4F117"/>
<feature type="compositionally biased region" description="Acidic residues" evidence="4">
    <location>
        <begin position="553"/>
        <end position="564"/>
    </location>
</feature>
<feature type="region of interest" description="Disordered" evidence="4">
    <location>
        <begin position="96"/>
        <end position="146"/>
    </location>
</feature>
<feature type="compositionally biased region" description="Basic and acidic residues" evidence="4">
    <location>
        <begin position="743"/>
        <end position="753"/>
    </location>
</feature>
<feature type="compositionally biased region" description="Low complexity" evidence="4">
    <location>
        <begin position="778"/>
        <end position="787"/>
    </location>
</feature>
<reference evidence="7" key="2">
    <citation type="submission" date="2019-11" db="UniProtKB">
        <authorList>
            <consortium name="WormBaseParasite"/>
        </authorList>
    </citation>
    <scope>IDENTIFICATION</scope>
    <source>
        <strain evidence="7">Puerto Rican</strain>
    </source>
</reference>
<dbReference type="WBParaSite" id="Smp_214170.3">
    <property type="protein sequence ID" value="Smp_214170.3"/>
    <property type="gene ID" value="Smp_214170"/>
</dbReference>
<keyword evidence="3" id="KW-0175">Coiled coil</keyword>
<dbReference type="InterPro" id="IPR024626">
    <property type="entry name" value="Kri1-like_C"/>
</dbReference>
<evidence type="ECO:0000313" key="6">
    <source>
        <dbReference type="Proteomes" id="UP000008854"/>
    </source>
</evidence>
<proteinExistence type="inferred from homology"/>
<feature type="compositionally biased region" description="Basic and acidic residues" evidence="4">
    <location>
        <begin position="106"/>
        <end position="122"/>
    </location>
</feature>
<dbReference type="GO" id="GO:0005730">
    <property type="term" value="C:nucleolus"/>
    <property type="evidence" value="ECO:0007669"/>
    <property type="project" value="TreeGrafter"/>
</dbReference>
<feature type="region of interest" description="Disordered" evidence="4">
    <location>
        <begin position="594"/>
        <end position="613"/>
    </location>
</feature>
<reference evidence="6" key="1">
    <citation type="journal article" date="2012" name="PLoS Negl. Trop. Dis.">
        <title>A systematically improved high quality genome and transcriptome of the human blood fluke Schistosoma mansoni.</title>
        <authorList>
            <person name="Protasio A.V."/>
            <person name="Tsai I.J."/>
            <person name="Babbage A."/>
            <person name="Nichol S."/>
            <person name="Hunt M."/>
            <person name="Aslett M.A."/>
            <person name="De Silva N."/>
            <person name="Velarde G.S."/>
            <person name="Anderson T.J."/>
            <person name="Clark R.C."/>
            <person name="Davidson C."/>
            <person name="Dillon G.P."/>
            <person name="Holroyd N.E."/>
            <person name="LoVerde P.T."/>
            <person name="Lloyd C."/>
            <person name="McQuillan J."/>
            <person name="Oliveira G."/>
            <person name="Otto T.D."/>
            <person name="Parker-Manuel S.J."/>
            <person name="Quail M.A."/>
            <person name="Wilson R.A."/>
            <person name="Zerlotini A."/>
            <person name="Dunne D.W."/>
            <person name="Berriman M."/>
        </authorList>
    </citation>
    <scope>NUCLEOTIDE SEQUENCE [LARGE SCALE GENOMIC DNA]</scope>
    <source>
        <strain evidence="6">Puerto Rican</strain>
    </source>
</reference>
<keyword evidence="6" id="KW-1185">Reference proteome</keyword>
<organism evidence="6 7">
    <name type="scientific">Schistosoma mansoni</name>
    <name type="common">Blood fluke</name>
    <dbReference type="NCBI Taxonomy" id="6183"/>
    <lineage>
        <taxon>Eukaryota</taxon>
        <taxon>Metazoa</taxon>
        <taxon>Spiralia</taxon>
        <taxon>Lophotrochozoa</taxon>
        <taxon>Platyhelminthes</taxon>
        <taxon>Trematoda</taxon>
        <taxon>Digenea</taxon>
        <taxon>Strigeidida</taxon>
        <taxon>Schistosomatoidea</taxon>
        <taxon>Schistosomatidae</taxon>
        <taxon>Schistosoma</taxon>
    </lineage>
</organism>
<dbReference type="PANTHER" id="PTHR14490:SF5">
    <property type="entry name" value="PROTEIN KRI1 HOMOLOG"/>
    <property type="match status" value="1"/>
</dbReference>
<dbReference type="STRING" id="6183.A0A5K4F117"/>
<feature type="region of interest" description="Disordered" evidence="4">
    <location>
        <begin position="735"/>
        <end position="800"/>
    </location>
</feature>
<evidence type="ECO:0000256" key="4">
    <source>
        <dbReference type="SAM" id="MobiDB-lite"/>
    </source>
</evidence>
<dbReference type="Proteomes" id="UP000008854">
    <property type="component" value="Unassembled WGS sequence"/>
</dbReference>
<dbReference type="Pfam" id="PF12936">
    <property type="entry name" value="Kri1_C"/>
    <property type="match status" value="1"/>
</dbReference>
<name>A0A5K4F117_SCHMA</name>
<feature type="compositionally biased region" description="Polar residues" evidence="4">
    <location>
        <begin position="595"/>
        <end position="609"/>
    </location>
</feature>
<feature type="compositionally biased region" description="Basic residues" evidence="4">
    <location>
        <begin position="754"/>
        <end position="765"/>
    </location>
</feature>
<feature type="region of interest" description="Disordered" evidence="4">
    <location>
        <begin position="213"/>
        <end position="257"/>
    </location>
</feature>
<evidence type="ECO:0000259" key="5">
    <source>
        <dbReference type="Pfam" id="PF12936"/>
    </source>
</evidence>
<comment type="similarity">
    <text evidence="1">Belongs to the KRI1 family.</text>
</comment>
<evidence type="ECO:0000256" key="2">
    <source>
        <dbReference type="ARBA" id="ARBA00017294"/>
    </source>
</evidence>
<dbReference type="ExpressionAtlas" id="A0A5K4F117">
    <property type="expression patterns" value="baseline"/>
</dbReference>
<feature type="coiled-coil region" evidence="3">
    <location>
        <begin position="429"/>
        <end position="461"/>
    </location>
</feature>
<dbReference type="FunCoup" id="A0A5K4F117">
    <property type="interactions" value="605"/>
</dbReference>
<sequence>MQFKINQDFAKNYNRYRQKEEYEKLKAKHGDAKLKGIKLSKLTDTNFKVDEDVTAASVSDNDDESTYSSSSDTDDSWEEKQHDDFLTLYQALCKNDPSLNDPNKQWFREPSESDDESSKSSDEISESQLNKNNNKEKQIDAKAEKKRVLKLRDYEREFLLAQDGVEDETVSKEAQKIAQMESDDVLKKMTTQSIDLSKEQFIQEANEALNQAAVTSDEMKDNRNSDSNNDDLNFLRKRKSEIEPPTPNRKKHKSHHVDNHASEDYADAALSWNTSQLILVEVVYPRWFKIFIFSLFIASDLDKIVFTDSTNKEAEEFLRDYIINKRWIEPNSRRSNKIPTYSDVLRESGLDVNGDKMNNLLNDDDILDEDDEFLVKLNNLEQGRLQSLGVNTGVTKLHKTEHRFEEEDKEFIKSYPRVIENSIGQTLCVKSKRAERRQAKIERKRKEKQAKLQELTRLRNLKLSMLAEKIERIKRTCGPGSLLLDSNELIESQTKEYDSNDNKLKNSTKVDVLDVAEYLDEDWDPEKHEKLLDSMFGKQYEEIDEEIKKPEFSDDSDLEVEPSVDDGYNSQMKQCESKTSINSDVDDNVPLKYSSDLNSTHKLSTANNNKSRRGKRRLYEALEKSKPIFNPDDYPDYEKYFEEFYQLHCEDIIPGPTSSDDIYCRFKYRNVMPNDFGLSTEEILKADPKELNAWVSLKRITAYLSHDEEIKDQELYSSNYQMKRKMSVIGSLNNPNATWYPNENHDIESSEPSKKKRRRHKKKKSLHSEAQGVKLSDNGNNNSNGVNPIEQNEKDTENSEKLMKLGKKKKKYVKDTNKLNIKDIFKSRLQAAGITLKEYHRTMRRENSCKSESVNK</sequence>